<evidence type="ECO:0008006" key="5">
    <source>
        <dbReference type="Google" id="ProtNLM"/>
    </source>
</evidence>
<dbReference type="Proteomes" id="UP001058016">
    <property type="component" value="Chromosome"/>
</dbReference>
<proteinExistence type="predicted"/>
<evidence type="ECO:0000313" key="1">
    <source>
        <dbReference type="EMBL" id="UUF06215.1"/>
    </source>
</evidence>
<dbReference type="EMBL" id="CP071249">
    <property type="protein sequence ID" value="UUF06215.1"/>
    <property type="molecule type" value="Genomic_DNA"/>
</dbReference>
<reference evidence="2 3" key="1">
    <citation type="submission" date="2021-03" db="EMBL/GenBank/DDBJ databases">
        <title>Comparative Genomics and Metabolomics in the genus Turicibacter.</title>
        <authorList>
            <person name="Maki J."/>
            <person name="Looft T."/>
        </authorList>
    </citation>
    <scope>NUCLEOTIDE SEQUENCE</scope>
    <source>
        <strain evidence="2">ISU324</strain>
        <strain evidence="1 3">MMM721</strain>
    </source>
</reference>
<evidence type="ECO:0000313" key="2">
    <source>
        <dbReference type="EMBL" id="UUF07458.1"/>
    </source>
</evidence>
<keyword evidence="3" id="KW-1185">Reference proteome</keyword>
<dbReference type="Proteomes" id="UP001058072">
    <property type="component" value="Chromosome"/>
</dbReference>
<name>A0A9Q9CF68_9FIRM</name>
<evidence type="ECO:0000313" key="3">
    <source>
        <dbReference type="Proteomes" id="UP001058016"/>
    </source>
</evidence>
<protein>
    <recommendedName>
        <fullName evidence="5">Transposase</fullName>
    </recommendedName>
</protein>
<gene>
    <name evidence="1" type="ORF">J0J69_01080</name>
    <name evidence="2" type="ORF">J0J70_07385</name>
</gene>
<accession>A0A9Q9CF68</accession>
<dbReference type="AlphaFoldDB" id="A0A9Q9CF68"/>
<organism evidence="2 4">
    <name type="scientific">Turicibacter bilis</name>
    <dbReference type="NCBI Taxonomy" id="2735723"/>
    <lineage>
        <taxon>Bacteria</taxon>
        <taxon>Bacillati</taxon>
        <taxon>Bacillota</taxon>
        <taxon>Erysipelotrichia</taxon>
        <taxon>Erysipelotrichales</taxon>
        <taxon>Turicibacteraceae</taxon>
        <taxon>Turicibacter</taxon>
    </lineage>
</organism>
<dbReference type="EMBL" id="CP071250">
    <property type="protein sequence ID" value="UUF07458.1"/>
    <property type="molecule type" value="Genomic_DNA"/>
</dbReference>
<sequence length="50" mass="5915">MSLKLINKNYTYSSQLKMKAVKMYQADIPRSIIVNELGIKDKKWVNVWVK</sequence>
<dbReference type="RefSeq" id="WP_212724256.1">
    <property type="nucleotide sequence ID" value="NZ_CP071249.1"/>
</dbReference>
<evidence type="ECO:0000313" key="4">
    <source>
        <dbReference type="Proteomes" id="UP001058072"/>
    </source>
</evidence>